<sequence length="75" mass="9595">MRQQFENKYYYTFIVIYIKSQYVKQEILKIREFQRMIQKKRVKSEKQIMEMNDVDREEDRECRDENLNKQMYDIK</sequence>
<comment type="caution">
    <text evidence="1">The sequence shown here is derived from an EMBL/GenBank/DDBJ whole genome shotgun (WGS) entry which is preliminary data.</text>
</comment>
<dbReference type="EMBL" id="CAJJDN010000113">
    <property type="protein sequence ID" value="CAD8117152.1"/>
    <property type="molecule type" value="Genomic_DNA"/>
</dbReference>
<reference evidence="1" key="1">
    <citation type="submission" date="2021-01" db="EMBL/GenBank/DDBJ databases">
        <authorList>
            <consortium name="Genoscope - CEA"/>
            <person name="William W."/>
        </authorList>
    </citation>
    <scope>NUCLEOTIDE SEQUENCE</scope>
</reference>
<gene>
    <name evidence="1" type="ORF">PSON_ATCC_30995.1.T1130035</name>
</gene>
<accession>A0A8S1QNZ0</accession>
<dbReference type="AlphaFoldDB" id="A0A8S1QNZ0"/>
<evidence type="ECO:0000313" key="1">
    <source>
        <dbReference type="EMBL" id="CAD8117152.1"/>
    </source>
</evidence>
<protein>
    <submittedName>
        <fullName evidence="1">Uncharacterized protein</fullName>
    </submittedName>
</protein>
<name>A0A8S1QNZ0_9CILI</name>
<organism evidence="1 2">
    <name type="scientific">Paramecium sonneborni</name>
    <dbReference type="NCBI Taxonomy" id="65129"/>
    <lineage>
        <taxon>Eukaryota</taxon>
        <taxon>Sar</taxon>
        <taxon>Alveolata</taxon>
        <taxon>Ciliophora</taxon>
        <taxon>Intramacronucleata</taxon>
        <taxon>Oligohymenophorea</taxon>
        <taxon>Peniculida</taxon>
        <taxon>Parameciidae</taxon>
        <taxon>Paramecium</taxon>
    </lineage>
</organism>
<dbReference type="Proteomes" id="UP000692954">
    <property type="component" value="Unassembled WGS sequence"/>
</dbReference>
<keyword evidence="2" id="KW-1185">Reference proteome</keyword>
<evidence type="ECO:0000313" key="2">
    <source>
        <dbReference type="Proteomes" id="UP000692954"/>
    </source>
</evidence>
<proteinExistence type="predicted"/>